<feature type="region of interest" description="Disordered" evidence="1">
    <location>
        <begin position="1"/>
        <end position="25"/>
    </location>
</feature>
<proteinExistence type="predicted"/>
<dbReference type="Proteomes" id="UP001500839">
    <property type="component" value="Unassembled WGS sequence"/>
</dbReference>
<evidence type="ECO:0000313" key="3">
    <source>
        <dbReference type="Proteomes" id="UP001500839"/>
    </source>
</evidence>
<keyword evidence="3" id="KW-1185">Reference proteome</keyword>
<evidence type="ECO:0000256" key="1">
    <source>
        <dbReference type="SAM" id="MobiDB-lite"/>
    </source>
</evidence>
<gene>
    <name evidence="2" type="ORF">GCM10023353_03050</name>
</gene>
<comment type="caution">
    <text evidence="2">The sequence shown here is derived from an EMBL/GenBank/DDBJ whole genome shotgun (WGS) entry which is preliminary data.</text>
</comment>
<protein>
    <recommendedName>
        <fullName evidence="4">J domain-containing protein</fullName>
    </recommendedName>
</protein>
<dbReference type="EMBL" id="BAABKQ010000001">
    <property type="protein sequence ID" value="GAA4804034.1"/>
    <property type="molecule type" value="Genomic_DNA"/>
</dbReference>
<sequence length="273" mass="31064">MVDGRRAGRRRHGGKHSAGRCNRSADAVRHATGWQDGDVDALLEFAGNYWWLVFVFGGSIGGVAKGISAANQRRAERRQERFRIKQETKVAVAQASARQHKDRRAQKRDIAGALDEHRQTDARWFAYETDLVTLLDYPMMIDLREPLTVEFHKTKRRADLLRPDDPDALLDDLDAQAEYRDAVHAYAIAFDVAETEAKRRRHGGFDPREQERLTRAQHLLRLAFDDGATAQERQAAYKRARKELDGLIVMPQIGLQRLEAQIAGQLERGMSEP</sequence>
<name>A0ABP9C3D9_9ACTN</name>
<accession>A0ABP9C3D9</accession>
<organism evidence="2 3">
    <name type="scientific">Tomitella cavernea</name>
    <dbReference type="NCBI Taxonomy" id="1387982"/>
    <lineage>
        <taxon>Bacteria</taxon>
        <taxon>Bacillati</taxon>
        <taxon>Actinomycetota</taxon>
        <taxon>Actinomycetes</taxon>
        <taxon>Mycobacteriales</taxon>
        <taxon>Tomitella</taxon>
    </lineage>
</organism>
<reference evidence="3" key="1">
    <citation type="journal article" date="2019" name="Int. J. Syst. Evol. Microbiol.">
        <title>The Global Catalogue of Microorganisms (GCM) 10K type strain sequencing project: providing services to taxonomists for standard genome sequencing and annotation.</title>
        <authorList>
            <consortium name="The Broad Institute Genomics Platform"/>
            <consortium name="The Broad Institute Genome Sequencing Center for Infectious Disease"/>
            <person name="Wu L."/>
            <person name="Ma J."/>
        </authorList>
    </citation>
    <scope>NUCLEOTIDE SEQUENCE [LARGE SCALE GENOMIC DNA]</scope>
    <source>
        <strain evidence="3">JCM 18542</strain>
    </source>
</reference>
<evidence type="ECO:0000313" key="2">
    <source>
        <dbReference type="EMBL" id="GAA4804034.1"/>
    </source>
</evidence>
<feature type="compositionally biased region" description="Basic residues" evidence="1">
    <location>
        <begin position="7"/>
        <end position="18"/>
    </location>
</feature>
<evidence type="ECO:0008006" key="4">
    <source>
        <dbReference type="Google" id="ProtNLM"/>
    </source>
</evidence>